<feature type="region of interest" description="Disordered" evidence="1">
    <location>
        <begin position="149"/>
        <end position="185"/>
    </location>
</feature>
<feature type="region of interest" description="Disordered" evidence="1">
    <location>
        <begin position="280"/>
        <end position="331"/>
    </location>
</feature>
<feature type="compositionally biased region" description="Basic and acidic residues" evidence="1">
    <location>
        <begin position="169"/>
        <end position="178"/>
    </location>
</feature>
<name>A0ABY9SE87_9ENTR</name>
<dbReference type="RefSeq" id="WP_309878248.1">
    <property type="nucleotide sequence ID" value="NZ_CP133838.1"/>
</dbReference>
<keyword evidence="3" id="KW-1185">Reference proteome</keyword>
<evidence type="ECO:0008006" key="4">
    <source>
        <dbReference type="Google" id="ProtNLM"/>
    </source>
</evidence>
<sequence>MIETVETNKSDDQDGTFDRNYTEVKRITTLTSKNGIDKVGNGKDSMLVPVPDGTKVPFTGNMKIVYAYLFTFQDNEKRHNYPAPIHPNMEMIAWENGITKPTAQKAVDALMLAGVLIKDQIQVGNGFKSNNYVVLKPSKVVEMGIIPTHPSEAKSKNQKQQPEENNNGKSKEPNHADDVVPSTADTGESEFVQQLASDRFDDVSPDDEVSEEEDPVFPVPKAEPEQSPAVQTEPERADFINLEYWFHGGEEDREEYGRQWGKTKPGEITDLIHSHYRAAQKDKEKNRGFKSAANDEQPGADVRYRQQQEQNLAASRPANGFSMQDLNQIPY</sequence>
<dbReference type="Proteomes" id="UP001246690">
    <property type="component" value="Chromosome"/>
</dbReference>
<evidence type="ECO:0000313" key="3">
    <source>
        <dbReference type="Proteomes" id="UP001246690"/>
    </source>
</evidence>
<evidence type="ECO:0000313" key="2">
    <source>
        <dbReference type="EMBL" id="WMY75828.1"/>
    </source>
</evidence>
<reference evidence="2 3" key="1">
    <citation type="submission" date="2023-09" db="EMBL/GenBank/DDBJ databases">
        <title>Buttiauxella selenatireducens sp. nov., isolated from the rhizosphere of Cardamine hupingshanesis.</title>
        <authorList>
            <person name="Zhang S."/>
            <person name="Xu Z."/>
            <person name="Wang H."/>
            <person name="Guo Y."/>
        </authorList>
    </citation>
    <scope>NUCLEOTIDE SEQUENCE [LARGE SCALE GENOMIC DNA]</scope>
    <source>
        <strain evidence="2 3">R73</strain>
    </source>
</reference>
<accession>A0ABY9SE87</accession>
<dbReference type="EMBL" id="CP133838">
    <property type="protein sequence ID" value="WMY75828.1"/>
    <property type="molecule type" value="Genomic_DNA"/>
</dbReference>
<protein>
    <recommendedName>
        <fullName evidence="4">Helix-turn-helix domain-containing protein</fullName>
    </recommendedName>
</protein>
<proteinExistence type="predicted"/>
<feature type="compositionally biased region" description="Acidic residues" evidence="1">
    <location>
        <begin position="203"/>
        <end position="215"/>
    </location>
</feature>
<gene>
    <name evidence="2" type="ORF">RHD99_07775</name>
</gene>
<evidence type="ECO:0000256" key="1">
    <source>
        <dbReference type="SAM" id="MobiDB-lite"/>
    </source>
</evidence>
<feature type="compositionally biased region" description="Low complexity" evidence="1">
    <location>
        <begin position="158"/>
        <end position="168"/>
    </location>
</feature>
<feature type="compositionally biased region" description="Polar residues" evidence="1">
    <location>
        <begin position="321"/>
        <end position="331"/>
    </location>
</feature>
<organism evidence="2 3">
    <name type="scientific">Buttiauxella selenatireducens</name>
    <dbReference type="NCBI Taxonomy" id="3073902"/>
    <lineage>
        <taxon>Bacteria</taxon>
        <taxon>Pseudomonadati</taxon>
        <taxon>Pseudomonadota</taxon>
        <taxon>Gammaproteobacteria</taxon>
        <taxon>Enterobacterales</taxon>
        <taxon>Enterobacteriaceae</taxon>
        <taxon>Buttiauxella</taxon>
    </lineage>
</organism>
<feature type="region of interest" description="Disordered" evidence="1">
    <location>
        <begin position="199"/>
        <end position="236"/>
    </location>
</feature>